<keyword evidence="1" id="KW-0472">Membrane</keyword>
<dbReference type="EMBL" id="GGEC01080791">
    <property type="protein sequence ID" value="MBX61275.1"/>
    <property type="molecule type" value="Transcribed_RNA"/>
</dbReference>
<sequence>MSYSLAILRITIDSRLIFLLCVLFGIASGVIIFAKALGCYIVPSLYYSFFFLLGFVIGLPFIYVLNSETFQ</sequence>
<keyword evidence="1" id="KW-0812">Transmembrane</keyword>
<dbReference type="AlphaFoldDB" id="A0A2P2Q2T4"/>
<reference evidence="2" key="1">
    <citation type="submission" date="2018-02" db="EMBL/GenBank/DDBJ databases">
        <title>Rhizophora mucronata_Transcriptome.</title>
        <authorList>
            <person name="Meera S.P."/>
            <person name="Sreeshan A."/>
            <person name="Augustine A."/>
        </authorList>
    </citation>
    <scope>NUCLEOTIDE SEQUENCE</scope>
    <source>
        <tissue evidence="2">Leaf</tissue>
    </source>
</reference>
<organism evidence="2">
    <name type="scientific">Rhizophora mucronata</name>
    <name type="common">Asiatic mangrove</name>
    <dbReference type="NCBI Taxonomy" id="61149"/>
    <lineage>
        <taxon>Eukaryota</taxon>
        <taxon>Viridiplantae</taxon>
        <taxon>Streptophyta</taxon>
        <taxon>Embryophyta</taxon>
        <taxon>Tracheophyta</taxon>
        <taxon>Spermatophyta</taxon>
        <taxon>Magnoliopsida</taxon>
        <taxon>eudicotyledons</taxon>
        <taxon>Gunneridae</taxon>
        <taxon>Pentapetalae</taxon>
        <taxon>rosids</taxon>
        <taxon>fabids</taxon>
        <taxon>Malpighiales</taxon>
        <taxon>Rhizophoraceae</taxon>
        <taxon>Rhizophora</taxon>
    </lineage>
</organism>
<accession>A0A2P2Q2T4</accession>
<keyword evidence="1" id="KW-1133">Transmembrane helix</keyword>
<evidence type="ECO:0000313" key="2">
    <source>
        <dbReference type="EMBL" id="MBX61275.1"/>
    </source>
</evidence>
<evidence type="ECO:0000256" key="1">
    <source>
        <dbReference type="SAM" id="Phobius"/>
    </source>
</evidence>
<proteinExistence type="predicted"/>
<feature type="transmembrane region" description="Helical" evidence="1">
    <location>
        <begin position="44"/>
        <end position="65"/>
    </location>
</feature>
<feature type="transmembrane region" description="Helical" evidence="1">
    <location>
        <begin position="16"/>
        <end position="38"/>
    </location>
</feature>
<name>A0A2P2Q2T4_RHIMU</name>
<protein>
    <submittedName>
        <fullName evidence="2">Uncharacterized protein</fullName>
    </submittedName>
</protein>